<reference evidence="2 3" key="1">
    <citation type="submission" date="2019-08" db="EMBL/GenBank/DDBJ databases">
        <title>Antarcticibacterium arcticum sp. nov., a bacterium isolated from marine sediment of the Canadian Beaufort Sea.</title>
        <authorList>
            <person name="Lee Y.M."/>
            <person name="Baek K."/>
            <person name="Lee D.-H."/>
            <person name="Shin S.C."/>
            <person name="Jin Y.K."/>
            <person name="Park Y."/>
        </authorList>
    </citation>
    <scope>NUCLEOTIDE SEQUENCE [LARGE SCALE GENOMIC DNA]</scope>
    <source>
        <strain evidence="2 3">PAMC 28998</strain>
    </source>
</reference>
<organism evidence="2 3">
    <name type="scientific">Antarcticibacterium arcticum</name>
    <dbReference type="NCBI Taxonomy" id="2585771"/>
    <lineage>
        <taxon>Bacteria</taxon>
        <taxon>Pseudomonadati</taxon>
        <taxon>Bacteroidota</taxon>
        <taxon>Flavobacteriia</taxon>
        <taxon>Flavobacteriales</taxon>
        <taxon>Flavobacteriaceae</taxon>
        <taxon>Antarcticibacterium</taxon>
    </lineage>
</organism>
<gene>
    <name evidence="2" type="ORF">FK178_05245</name>
</gene>
<keyword evidence="3" id="KW-1185">Reference proteome</keyword>
<proteinExistence type="predicted"/>
<evidence type="ECO:0000313" key="3">
    <source>
        <dbReference type="Proteomes" id="UP000321954"/>
    </source>
</evidence>
<dbReference type="InterPro" id="IPR021782">
    <property type="entry name" value="DUF3347"/>
</dbReference>
<evidence type="ECO:0000313" key="2">
    <source>
        <dbReference type="EMBL" id="QED37151.1"/>
    </source>
</evidence>
<protein>
    <submittedName>
        <fullName evidence="2">DUF3347 domain-containing protein</fullName>
    </submittedName>
</protein>
<accession>A0A5B8YHR4</accession>
<dbReference type="Proteomes" id="UP000321954">
    <property type="component" value="Chromosome"/>
</dbReference>
<dbReference type="AlphaFoldDB" id="A0A5B8YHR4"/>
<dbReference type="OrthoDB" id="5513217at2"/>
<name>A0A5B8YHR4_9FLAO</name>
<dbReference type="Pfam" id="PF11827">
    <property type="entry name" value="DUF3347"/>
    <property type="match status" value="1"/>
</dbReference>
<sequence>MKIKYQYLKLKTMKTLKVKTAVVLLLTVSLGYSQEKKMMHHDHEKMESGEMKMMDSEIPEFKNGKITASYESYLNLKTAIQKSDQELAKEEAEQLLSSLVKLEGTDRLQKAATKLAASRDLESQKAAFSDFSSEFADFLKGRVAESQLYLARCPMANSNSGGFWLSHKEEIQNPFFGGKMLTCGSIKETIK</sequence>
<dbReference type="KEGG" id="anp:FK178_05245"/>
<evidence type="ECO:0000259" key="1">
    <source>
        <dbReference type="Pfam" id="PF11827"/>
    </source>
</evidence>
<dbReference type="EMBL" id="CP042476">
    <property type="protein sequence ID" value="QED37151.1"/>
    <property type="molecule type" value="Genomic_DNA"/>
</dbReference>
<feature type="domain" description="DUF3347" evidence="1">
    <location>
        <begin position="70"/>
        <end position="141"/>
    </location>
</feature>